<protein>
    <submittedName>
        <fullName evidence="2">Uncharacterized protein</fullName>
    </submittedName>
</protein>
<accession>A0A5C5X0D2</accession>
<keyword evidence="3" id="KW-1185">Reference proteome</keyword>
<evidence type="ECO:0000313" key="3">
    <source>
        <dbReference type="Proteomes" id="UP000318053"/>
    </source>
</evidence>
<name>A0A5C5X0D2_9BACT</name>
<keyword evidence="1" id="KW-0812">Transmembrane</keyword>
<keyword evidence="1" id="KW-1133">Transmembrane helix</keyword>
<evidence type="ECO:0000256" key="1">
    <source>
        <dbReference type="SAM" id="Phobius"/>
    </source>
</evidence>
<feature type="transmembrane region" description="Helical" evidence="1">
    <location>
        <begin position="12"/>
        <end position="29"/>
    </location>
</feature>
<feature type="transmembrane region" description="Helical" evidence="1">
    <location>
        <begin position="35"/>
        <end position="54"/>
    </location>
</feature>
<feature type="transmembrane region" description="Helical" evidence="1">
    <location>
        <begin position="63"/>
        <end position="84"/>
    </location>
</feature>
<proteinExistence type="predicted"/>
<dbReference type="Proteomes" id="UP000318053">
    <property type="component" value="Unassembled WGS sequence"/>
</dbReference>
<gene>
    <name evidence="2" type="ORF">CA85_42190</name>
</gene>
<evidence type="ECO:0000313" key="2">
    <source>
        <dbReference type="EMBL" id="TWT56406.1"/>
    </source>
</evidence>
<reference evidence="2 3" key="1">
    <citation type="submission" date="2019-02" db="EMBL/GenBank/DDBJ databases">
        <title>Deep-cultivation of Planctomycetes and their phenomic and genomic characterization uncovers novel biology.</title>
        <authorList>
            <person name="Wiegand S."/>
            <person name="Jogler M."/>
            <person name="Boedeker C."/>
            <person name="Pinto D."/>
            <person name="Vollmers J."/>
            <person name="Rivas-Marin E."/>
            <person name="Kohn T."/>
            <person name="Peeters S.H."/>
            <person name="Heuer A."/>
            <person name="Rast P."/>
            <person name="Oberbeckmann S."/>
            <person name="Bunk B."/>
            <person name="Jeske O."/>
            <person name="Meyerdierks A."/>
            <person name="Storesund J.E."/>
            <person name="Kallscheuer N."/>
            <person name="Luecker S."/>
            <person name="Lage O.M."/>
            <person name="Pohl T."/>
            <person name="Merkel B.J."/>
            <person name="Hornburger P."/>
            <person name="Mueller R.-W."/>
            <person name="Bruemmer F."/>
            <person name="Labrenz M."/>
            <person name="Spormann A.M."/>
            <person name="Op Den Camp H."/>
            <person name="Overmann J."/>
            <person name="Amann R."/>
            <person name="Jetten M.S.M."/>
            <person name="Mascher T."/>
            <person name="Medema M.H."/>
            <person name="Devos D.P."/>
            <person name="Kaster A.-K."/>
            <person name="Ovreas L."/>
            <person name="Rohde M."/>
            <person name="Galperin M.Y."/>
            <person name="Jogler C."/>
        </authorList>
    </citation>
    <scope>NUCLEOTIDE SEQUENCE [LARGE SCALE GENOMIC DNA]</scope>
    <source>
        <strain evidence="2 3">CA85</strain>
    </source>
</reference>
<organism evidence="2 3">
    <name type="scientific">Allorhodopirellula solitaria</name>
    <dbReference type="NCBI Taxonomy" id="2527987"/>
    <lineage>
        <taxon>Bacteria</taxon>
        <taxon>Pseudomonadati</taxon>
        <taxon>Planctomycetota</taxon>
        <taxon>Planctomycetia</taxon>
        <taxon>Pirellulales</taxon>
        <taxon>Pirellulaceae</taxon>
        <taxon>Allorhodopirellula</taxon>
    </lineage>
</organism>
<dbReference type="AlphaFoldDB" id="A0A5C5X0D2"/>
<keyword evidence="1" id="KW-0472">Membrane</keyword>
<sequence>MTDRKRNAKLGWWISSVAITCVLLLRGHYLLGPSVGITFAFMTLAIAVIGYRYLCIQTPTRTGVVMFSIFAMTCTAIMFTPATFSPDVQHFINKYKNDRTARRELATLLEENADYRDIRFETEQLKVVFVSIRGTVPNGGVIDSLLADLSRLDFVRYCSLDGRLTARDTGAVHEFSDDHLHFDTENDADNQ</sequence>
<comment type="caution">
    <text evidence="2">The sequence shown here is derived from an EMBL/GenBank/DDBJ whole genome shotgun (WGS) entry which is preliminary data.</text>
</comment>
<dbReference type="EMBL" id="SJPK01000013">
    <property type="protein sequence ID" value="TWT56406.1"/>
    <property type="molecule type" value="Genomic_DNA"/>
</dbReference>